<protein>
    <submittedName>
        <fullName evidence="2">Uncharacterized protein</fullName>
    </submittedName>
</protein>
<dbReference type="EMBL" id="MBFR01000460">
    <property type="protein sequence ID" value="PVU87683.1"/>
    <property type="molecule type" value="Genomic_DNA"/>
</dbReference>
<name>A0A2T9Y5S2_9FUNG</name>
<accession>A0A2T9Y5S2</accession>
<evidence type="ECO:0000313" key="2">
    <source>
        <dbReference type="EMBL" id="PVU87683.1"/>
    </source>
</evidence>
<feature type="region of interest" description="Disordered" evidence="1">
    <location>
        <begin position="1"/>
        <end position="25"/>
    </location>
</feature>
<dbReference type="Proteomes" id="UP000245383">
    <property type="component" value="Unassembled WGS sequence"/>
</dbReference>
<comment type="caution">
    <text evidence="2">The sequence shown here is derived from an EMBL/GenBank/DDBJ whole genome shotgun (WGS) entry which is preliminary data.</text>
</comment>
<sequence>MKREQQSVQHAQVMGVQDSECDNPHERVRAPMVEVESYSRLVEAIPSLELDFFRSPIPEEEKKQNVGNVTKIESAAKSVVRKAKAKIYNHAVALSVCKHAVKTEAKLPNHDILASKKIPTKNRIRNRNRSPFCPRQQTAFGTASAAAHTTQNAAYLQQIQQITPRRITAKKFQIKEKKQALSRATNFFSRRRTTRYDSSSLGQTHSQ</sequence>
<organism evidence="2 3">
    <name type="scientific">Smittium simulii</name>
    <dbReference type="NCBI Taxonomy" id="133385"/>
    <lineage>
        <taxon>Eukaryota</taxon>
        <taxon>Fungi</taxon>
        <taxon>Fungi incertae sedis</taxon>
        <taxon>Zoopagomycota</taxon>
        <taxon>Kickxellomycotina</taxon>
        <taxon>Harpellomycetes</taxon>
        <taxon>Harpellales</taxon>
        <taxon>Legeriomycetaceae</taxon>
        <taxon>Smittium</taxon>
    </lineage>
</organism>
<evidence type="ECO:0000313" key="3">
    <source>
        <dbReference type="Proteomes" id="UP000245383"/>
    </source>
</evidence>
<feature type="compositionally biased region" description="Polar residues" evidence="1">
    <location>
        <begin position="1"/>
        <end position="10"/>
    </location>
</feature>
<evidence type="ECO:0000256" key="1">
    <source>
        <dbReference type="SAM" id="MobiDB-lite"/>
    </source>
</evidence>
<proteinExistence type="predicted"/>
<dbReference type="AlphaFoldDB" id="A0A2T9Y5S2"/>
<keyword evidence="3" id="KW-1185">Reference proteome</keyword>
<reference evidence="2 3" key="1">
    <citation type="journal article" date="2018" name="MBio">
        <title>Comparative Genomics Reveals the Core Gene Toolbox for the Fungus-Insect Symbiosis.</title>
        <authorList>
            <person name="Wang Y."/>
            <person name="Stata M."/>
            <person name="Wang W."/>
            <person name="Stajich J.E."/>
            <person name="White M.M."/>
            <person name="Moncalvo J.M."/>
        </authorList>
    </citation>
    <scope>NUCLEOTIDE SEQUENCE [LARGE SCALE GENOMIC DNA]</scope>
    <source>
        <strain evidence="2 3">SWE-8-4</strain>
    </source>
</reference>
<gene>
    <name evidence="2" type="ORF">BB561_006225</name>
</gene>